<keyword evidence="2" id="KW-1185">Reference proteome</keyword>
<dbReference type="AlphaFoldDB" id="A0A166JFM8"/>
<protein>
    <submittedName>
        <fullName evidence="1">Uncharacterized protein</fullName>
    </submittedName>
</protein>
<evidence type="ECO:0000313" key="2">
    <source>
        <dbReference type="Proteomes" id="UP000076532"/>
    </source>
</evidence>
<organism evidence="1 2">
    <name type="scientific">Athelia psychrophila</name>
    <dbReference type="NCBI Taxonomy" id="1759441"/>
    <lineage>
        <taxon>Eukaryota</taxon>
        <taxon>Fungi</taxon>
        <taxon>Dikarya</taxon>
        <taxon>Basidiomycota</taxon>
        <taxon>Agaricomycotina</taxon>
        <taxon>Agaricomycetes</taxon>
        <taxon>Agaricomycetidae</taxon>
        <taxon>Atheliales</taxon>
        <taxon>Atheliaceae</taxon>
        <taxon>Athelia</taxon>
    </lineage>
</organism>
<proteinExistence type="predicted"/>
<evidence type="ECO:0000313" key="1">
    <source>
        <dbReference type="EMBL" id="KZP20810.1"/>
    </source>
</evidence>
<accession>A0A166JFM8</accession>
<reference evidence="1 2" key="1">
    <citation type="journal article" date="2016" name="Mol. Biol. Evol.">
        <title>Comparative Genomics of Early-Diverging Mushroom-Forming Fungi Provides Insights into the Origins of Lignocellulose Decay Capabilities.</title>
        <authorList>
            <person name="Nagy L.G."/>
            <person name="Riley R."/>
            <person name="Tritt A."/>
            <person name="Adam C."/>
            <person name="Daum C."/>
            <person name="Floudas D."/>
            <person name="Sun H."/>
            <person name="Yadav J.S."/>
            <person name="Pangilinan J."/>
            <person name="Larsson K.H."/>
            <person name="Matsuura K."/>
            <person name="Barry K."/>
            <person name="Labutti K."/>
            <person name="Kuo R."/>
            <person name="Ohm R.A."/>
            <person name="Bhattacharya S.S."/>
            <person name="Shirouzu T."/>
            <person name="Yoshinaga Y."/>
            <person name="Martin F.M."/>
            <person name="Grigoriev I.V."/>
            <person name="Hibbett D.S."/>
        </authorList>
    </citation>
    <scope>NUCLEOTIDE SEQUENCE [LARGE SCALE GENOMIC DNA]</scope>
    <source>
        <strain evidence="1 2">CBS 109695</strain>
    </source>
</reference>
<dbReference type="Proteomes" id="UP000076532">
    <property type="component" value="Unassembled WGS sequence"/>
</dbReference>
<sequence>MMTLGGYWVTLDALRKLTEKLHMELGEHTSPWTNPNIKAGGIDWSPKSKRFGVIFISKFARQDYHVPLEEDAGDLVVKEWLRREGDIYTCDTTPQGKHWEVAFV</sequence>
<name>A0A166JFM8_9AGAM</name>
<dbReference type="EMBL" id="KV417552">
    <property type="protein sequence ID" value="KZP20810.1"/>
    <property type="molecule type" value="Genomic_DNA"/>
</dbReference>
<gene>
    <name evidence="1" type="ORF">FIBSPDRAFT_861245</name>
</gene>